<reference evidence="6" key="1">
    <citation type="journal article" date="2019" name="Int. J. Syst. Evol. Microbiol.">
        <title>The Global Catalogue of Microorganisms (GCM) 10K type strain sequencing project: providing services to taxonomists for standard genome sequencing and annotation.</title>
        <authorList>
            <consortium name="The Broad Institute Genomics Platform"/>
            <consortium name="The Broad Institute Genome Sequencing Center for Infectious Disease"/>
            <person name="Wu L."/>
            <person name="Ma J."/>
        </authorList>
    </citation>
    <scope>NUCLEOTIDE SEQUENCE [LARGE SCALE GENOMIC DNA]</scope>
    <source>
        <strain evidence="6">JCM 17591</strain>
    </source>
</reference>
<dbReference type="EMBL" id="BAABBW010000001">
    <property type="protein sequence ID" value="GAA4169502.1"/>
    <property type="molecule type" value="Genomic_DNA"/>
</dbReference>
<dbReference type="CDD" id="cd02012">
    <property type="entry name" value="TPP_TK"/>
    <property type="match status" value="1"/>
</dbReference>
<dbReference type="PANTHER" id="PTHR47514:SF1">
    <property type="entry name" value="TRANSKETOLASE N-TERMINAL SECTION-RELATED"/>
    <property type="match status" value="1"/>
</dbReference>
<organism evidence="5 6">
    <name type="scientific">Gryllotalpicola koreensis</name>
    <dbReference type="NCBI Taxonomy" id="993086"/>
    <lineage>
        <taxon>Bacteria</taxon>
        <taxon>Bacillati</taxon>
        <taxon>Actinomycetota</taxon>
        <taxon>Actinomycetes</taxon>
        <taxon>Micrococcales</taxon>
        <taxon>Microbacteriaceae</taxon>
        <taxon>Gryllotalpicola</taxon>
    </lineage>
</organism>
<evidence type="ECO:0000259" key="4">
    <source>
        <dbReference type="Pfam" id="PF00456"/>
    </source>
</evidence>
<dbReference type="Proteomes" id="UP001501079">
    <property type="component" value="Unassembled WGS sequence"/>
</dbReference>
<dbReference type="Pfam" id="PF00456">
    <property type="entry name" value="Transketolase_N"/>
    <property type="match status" value="1"/>
</dbReference>
<feature type="domain" description="Transketolase N-terminal" evidence="4">
    <location>
        <begin position="43"/>
        <end position="295"/>
    </location>
</feature>
<keyword evidence="6" id="KW-1185">Reference proteome</keyword>
<sequence>MTEQSAHQLRTAPAQRAEWLAARQAIAVADPSERDQILHRWATRTRRSVVSMIDAARQGHIGGDFSVTDILTTAYLVALDVDPAQPRAEHRDRFILSKGHCAAALYSTLAFAGFFDPGELSTFMKPLSPLNGHPNRNKVPGVETNTGPLGHGVPVAVGAAIGAKLKGESGRVIVVTGDGELQEGSNWEAFMTAAQYGLDNLTVVVDRNRLQQGARTEETNHLDPLDDKFAAFGWNVEQIDGHHYGQLADALTRPSGGGRPHAVIANTVKGKGVSFIEDRVEWHHKVPSAEQVKQALEELV</sequence>
<comment type="cofactor">
    <cofactor evidence="1">
        <name>thiamine diphosphate</name>
        <dbReference type="ChEBI" id="CHEBI:58937"/>
    </cofactor>
</comment>
<evidence type="ECO:0000313" key="5">
    <source>
        <dbReference type="EMBL" id="GAA4169502.1"/>
    </source>
</evidence>
<gene>
    <name evidence="5" type="ORF">GCM10022287_06090</name>
</gene>
<evidence type="ECO:0000256" key="1">
    <source>
        <dbReference type="ARBA" id="ARBA00001964"/>
    </source>
</evidence>
<evidence type="ECO:0000256" key="3">
    <source>
        <dbReference type="ARBA" id="ARBA00023052"/>
    </source>
</evidence>
<keyword evidence="3" id="KW-0786">Thiamine pyrophosphate</keyword>
<dbReference type="PANTHER" id="PTHR47514">
    <property type="entry name" value="TRANSKETOLASE N-TERMINAL SECTION-RELATED"/>
    <property type="match status" value="1"/>
</dbReference>
<evidence type="ECO:0000313" key="6">
    <source>
        <dbReference type="Proteomes" id="UP001501079"/>
    </source>
</evidence>
<protein>
    <submittedName>
        <fullName evidence="5">Transketolase</fullName>
    </submittedName>
</protein>
<comment type="similarity">
    <text evidence="2">Belongs to the transketolase family.</text>
</comment>
<evidence type="ECO:0000256" key="2">
    <source>
        <dbReference type="ARBA" id="ARBA00007131"/>
    </source>
</evidence>
<proteinExistence type="inferred from homology"/>
<dbReference type="InterPro" id="IPR029061">
    <property type="entry name" value="THDP-binding"/>
</dbReference>
<dbReference type="RefSeq" id="WP_344751796.1">
    <property type="nucleotide sequence ID" value="NZ_BAABBW010000001.1"/>
</dbReference>
<dbReference type="SUPFAM" id="SSF52518">
    <property type="entry name" value="Thiamin diphosphate-binding fold (THDP-binding)"/>
    <property type="match status" value="1"/>
</dbReference>
<dbReference type="Gene3D" id="3.40.50.970">
    <property type="match status" value="1"/>
</dbReference>
<comment type="caution">
    <text evidence="5">The sequence shown here is derived from an EMBL/GenBank/DDBJ whole genome shotgun (WGS) entry which is preliminary data.</text>
</comment>
<name>A0ABP7ZSR3_9MICO</name>
<dbReference type="InterPro" id="IPR005474">
    <property type="entry name" value="Transketolase_N"/>
</dbReference>
<accession>A0ABP7ZSR3</accession>